<accession>A0ABQ1MKF8</accession>
<sequence>MLTDPDSQGLFAQTELAGDTGDCPVRRLRIGLSMNDEFDGASLEFVGIFQWQERISLFQSPCLYYPRGDSSRSHHTAAQVLMLGSSLRAWQ</sequence>
<dbReference type="EMBL" id="BMJG01000009">
    <property type="protein sequence ID" value="GGC41993.1"/>
    <property type="molecule type" value="Genomic_DNA"/>
</dbReference>
<gene>
    <name evidence="1" type="ORF">GCM10010974_25540</name>
</gene>
<comment type="caution">
    <text evidence="1">The sequence shown here is derived from an EMBL/GenBank/DDBJ whole genome shotgun (WGS) entry which is preliminary data.</text>
</comment>
<proteinExistence type="predicted"/>
<dbReference type="Proteomes" id="UP000632322">
    <property type="component" value="Unassembled WGS sequence"/>
</dbReference>
<evidence type="ECO:0000313" key="2">
    <source>
        <dbReference type="Proteomes" id="UP000632322"/>
    </source>
</evidence>
<reference evidence="2" key="1">
    <citation type="journal article" date="2019" name="Int. J. Syst. Evol. Microbiol.">
        <title>The Global Catalogue of Microorganisms (GCM) 10K type strain sequencing project: providing services to taxonomists for standard genome sequencing and annotation.</title>
        <authorList>
            <consortium name="The Broad Institute Genomics Platform"/>
            <consortium name="The Broad Institute Genome Sequencing Center for Infectious Disease"/>
            <person name="Wu L."/>
            <person name="Ma J."/>
        </authorList>
    </citation>
    <scope>NUCLEOTIDE SEQUENCE [LARGE SCALE GENOMIC DNA]</scope>
    <source>
        <strain evidence="2">CGMCC 1.15472</strain>
    </source>
</reference>
<keyword evidence="2" id="KW-1185">Reference proteome</keyword>
<protein>
    <submittedName>
        <fullName evidence="1">Uncharacterized protein</fullName>
    </submittedName>
</protein>
<organism evidence="1 2">
    <name type="scientific">Brevibacterium sediminis</name>
    <dbReference type="NCBI Taxonomy" id="1857024"/>
    <lineage>
        <taxon>Bacteria</taxon>
        <taxon>Bacillati</taxon>
        <taxon>Actinomycetota</taxon>
        <taxon>Actinomycetes</taxon>
        <taxon>Micrococcales</taxon>
        <taxon>Brevibacteriaceae</taxon>
        <taxon>Brevibacterium</taxon>
    </lineage>
</organism>
<name>A0ABQ1MKF8_9MICO</name>
<evidence type="ECO:0000313" key="1">
    <source>
        <dbReference type="EMBL" id="GGC41993.1"/>
    </source>
</evidence>